<keyword evidence="8" id="KW-1185">Reference proteome</keyword>
<dbReference type="InterPro" id="IPR002893">
    <property type="entry name" value="Znf_MYND"/>
</dbReference>
<organism evidence="7 8">
    <name type="scientific">Colletotrichum musicola</name>
    <dbReference type="NCBI Taxonomy" id="2175873"/>
    <lineage>
        <taxon>Eukaryota</taxon>
        <taxon>Fungi</taxon>
        <taxon>Dikarya</taxon>
        <taxon>Ascomycota</taxon>
        <taxon>Pezizomycotina</taxon>
        <taxon>Sordariomycetes</taxon>
        <taxon>Hypocreomycetidae</taxon>
        <taxon>Glomerellales</taxon>
        <taxon>Glomerellaceae</taxon>
        <taxon>Colletotrichum</taxon>
        <taxon>Colletotrichum orchidearum species complex</taxon>
    </lineage>
</organism>
<comment type="caution">
    <text evidence="7">The sequence shown here is derived from an EMBL/GenBank/DDBJ whole genome shotgun (WGS) entry which is preliminary data.</text>
</comment>
<dbReference type="SUPFAM" id="SSF144232">
    <property type="entry name" value="HIT/MYND zinc finger-like"/>
    <property type="match status" value="1"/>
</dbReference>
<dbReference type="Proteomes" id="UP000639643">
    <property type="component" value="Unassembled WGS sequence"/>
</dbReference>
<evidence type="ECO:0000256" key="3">
    <source>
        <dbReference type="ARBA" id="ARBA00022833"/>
    </source>
</evidence>
<evidence type="ECO:0000313" key="8">
    <source>
        <dbReference type="Proteomes" id="UP000639643"/>
    </source>
</evidence>
<gene>
    <name evidence="7" type="ORF">CMUS01_08537</name>
</gene>
<name>A0A8H6KCF9_9PEZI</name>
<evidence type="ECO:0000313" key="7">
    <source>
        <dbReference type="EMBL" id="KAF6828540.1"/>
    </source>
</evidence>
<dbReference type="PROSITE" id="PS50865">
    <property type="entry name" value="ZF_MYND_2"/>
    <property type="match status" value="1"/>
</dbReference>
<accession>A0A8H6KCF9</accession>
<dbReference type="Gene3D" id="6.10.140.2220">
    <property type="match status" value="1"/>
</dbReference>
<evidence type="ECO:0000256" key="4">
    <source>
        <dbReference type="PROSITE-ProRule" id="PRU00134"/>
    </source>
</evidence>
<evidence type="ECO:0000256" key="2">
    <source>
        <dbReference type="ARBA" id="ARBA00022771"/>
    </source>
</evidence>
<proteinExistence type="predicted"/>
<evidence type="ECO:0000256" key="5">
    <source>
        <dbReference type="SAM" id="MobiDB-lite"/>
    </source>
</evidence>
<keyword evidence="1" id="KW-0479">Metal-binding</keyword>
<reference evidence="7" key="1">
    <citation type="journal article" date="2020" name="Phytopathology">
        <title>Genome Sequence Resources of Colletotrichum truncatum, C. plurivorum, C. musicola, and C. sojae: Four Species Pathogenic to Soybean (Glycine max).</title>
        <authorList>
            <person name="Rogerio F."/>
            <person name="Boufleur T.R."/>
            <person name="Ciampi-Guillardi M."/>
            <person name="Sukno S.A."/>
            <person name="Thon M.R."/>
            <person name="Massola Junior N.S."/>
            <person name="Baroncelli R."/>
        </authorList>
    </citation>
    <scope>NUCLEOTIDE SEQUENCE</scope>
    <source>
        <strain evidence="7">LFN0074</strain>
    </source>
</reference>
<sequence>MEDLVKSFNLLRRPETSPTGLPNHYVFGVRQIPLDQPVDMVLAVNPQSRFLFTDGSDKILSLSSVSERAEVVIRLLLEMFIKGIDTENTLVTKEEPWAAWTWDAEDRELAAAVEDGLRRHGVRNELCRVGTCSTEESQVLDESHTVLLEKFSEALGLNLAPLPQDVAPGDPSRCHGCRRRGENFPAPLRKCSACQQAWYHSQDCQRNHWKENKPTCLTNRAAPAPDQNKSGSVPSI</sequence>
<dbReference type="OrthoDB" id="432970at2759"/>
<feature type="compositionally biased region" description="Polar residues" evidence="5">
    <location>
        <begin position="227"/>
        <end position="236"/>
    </location>
</feature>
<dbReference type="GO" id="GO:0008270">
    <property type="term" value="F:zinc ion binding"/>
    <property type="evidence" value="ECO:0007669"/>
    <property type="project" value="UniProtKB-KW"/>
</dbReference>
<keyword evidence="3" id="KW-0862">Zinc</keyword>
<evidence type="ECO:0000256" key="1">
    <source>
        <dbReference type="ARBA" id="ARBA00022723"/>
    </source>
</evidence>
<feature type="domain" description="MYND-type" evidence="6">
    <location>
        <begin position="174"/>
        <end position="216"/>
    </location>
</feature>
<feature type="region of interest" description="Disordered" evidence="5">
    <location>
        <begin position="216"/>
        <end position="236"/>
    </location>
</feature>
<evidence type="ECO:0000259" key="6">
    <source>
        <dbReference type="PROSITE" id="PS50865"/>
    </source>
</evidence>
<dbReference type="EMBL" id="WIGM01000335">
    <property type="protein sequence ID" value="KAF6828540.1"/>
    <property type="molecule type" value="Genomic_DNA"/>
</dbReference>
<keyword evidence="2 4" id="KW-0863">Zinc-finger</keyword>
<dbReference type="AlphaFoldDB" id="A0A8H6KCF9"/>
<protein>
    <recommendedName>
        <fullName evidence="6">MYND-type domain-containing protein</fullName>
    </recommendedName>
</protein>
<dbReference type="Pfam" id="PF01753">
    <property type="entry name" value="zf-MYND"/>
    <property type="match status" value="1"/>
</dbReference>